<dbReference type="InterPro" id="IPR000182">
    <property type="entry name" value="GNAT_dom"/>
</dbReference>
<dbReference type="PROSITE" id="PS51186">
    <property type="entry name" value="GNAT"/>
    <property type="match status" value="2"/>
</dbReference>
<accession>A0AA87Q1R7</accession>
<evidence type="ECO:0000313" key="3">
    <source>
        <dbReference type="Proteomes" id="UP000026941"/>
    </source>
</evidence>
<dbReference type="InterPro" id="IPR052729">
    <property type="entry name" value="Acyl/Acetyltrans_Enzymes"/>
</dbReference>
<dbReference type="AlphaFoldDB" id="A0AA87Q1R7"/>
<sequence>MWGVCMKSTFAVRTMRAGELELALEWARQEGWNPGVDDAPAFWEADPSGFFVGAIGEVPVGCISLVRYGESFAFLGLYMVHPEFRGKGYGKALWNKVMTFAGNRTVGLDGVVGQQENYRRHGFEAAYRTLRYGGVAKVPDIDKAVEVVPVTQGRLEALLRYDAGIFPGLRYSFLTAWCGAPERRKSFMVGSGDRIRGYGTIRRCFEGFKVGPLFANSPDVAAALLATLLSEAKGRPVYLDVPVENAEAIGLAEACGLSPLFETARMYRGAAPNMPLNRIFAVTTLELG</sequence>
<comment type="caution">
    <text evidence="2">The sequence shown here is derived from an EMBL/GenBank/DDBJ whole genome shotgun (WGS) entry which is preliminary data.</text>
</comment>
<dbReference type="InterPro" id="IPR016181">
    <property type="entry name" value="Acyl_CoA_acyltransferase"/>
</dbReference>
<dbReference type="Pfam" id="PF18014">
    <property type="entry name" value="Acetyltransf_18"/>
    <property type="match status" value="1"/>
</dbReference>
<dbReference type="PANTHER" id="PTHR47237">
    <property type="entry name" value="SLL0310 PROTEIN"/>
    <property type="match status" value="1"/>
</dbReference>
<name>A0AA87Q1R7_RHIRH</name>
<dbReference type="EMBL" id="BAYX01000007">
    <property type="protein sequence ID" value="GAJ93915.1"/>
    <property type="molecule type" value="Genomic_DNA"/>
</dbReference>
<feature type="domain" description="N-acetyltransferase" evidence="1">
    <location>
        <begin position="145"/>
        <end position="286"/>
    </location>
</feature>
<protein>
    <recommendedName>
        <fullName evidence="1">N-acetyltransferase domain-containing protein</fullName>
    </recommendedName>
</protein>
<dbReference type="GO" id="GO:0016747">
    <property type="term" value="F:acyltransferase activity, transferring groups other than amino-acyl groups"/>
    <property type="evidence" value="ECO:0007669"/>
    <property type="project" value="InterPro"/>
</dbReference>
<dbReference type="Gene3D" id="3.40.630.90">
    <property type="match status" value="1"/>
</dbReference>
<dbReference type="InterPro" id="IPR041496">
    <property type="entry name" value="YitH/HolE_GNAT"/>
</dbReference>
<gene>
    <name evidence="2" type="ORF">RRH01S_07_01150</name>
</gene>
<dbReference type="Gene3D" id="3.40.630.30">
    <property type="match status" value="1"/>
</dbReference>
<dbReference type="PANTHER" id="PTHR47237:SF1">
    <property type="entry name" value="SLL0310 PROTEIN"/>
    <property type="match status" value="1"/>
</dbReference>
<evidence type="ECO:0000313" key="2">
    <source>
        <dbReference type="EMBL" id="GAJ93915.1"/>
    </source>
</evidence>
<dbReference type="Pfam" id="PF00583">
    <property type="entry name" value="Acetyltransf_1"/>
    <property type="match status" value="1"/>
</dbReference>
<feature type="domain" description="N-acetyltransferase" evidence="1">
    <location>
        <begin position="10"/>
        <end position="142"/>
    </location>
</feature>
<dbReference type="SUPFAM" id="SSF55729">
    <property type="entry name" value="Acyl-CoA N-acyltransferases (Nat)"/>
    <property type="match status" value="1"/>
</dbReference>
<evidence type="ECO:0000259" key="1">
    <source>
        <dbReference type="PROSITE" id="PS51186"/>
    </source>
</evidence>
<dbReference type="CDD" id="cd04301">
    <property type="entry name" value="NAT_SF"/>
    <property type="match status" value="1"/>
</dbReference>
<reference evidence="2 3" key="1">
    <citation type="submission" date="2014-05" db="EMBL/GenBank/DDBJ databases">
        <title>Whole genome shotgun sequence of Rhizobium rhizogenes NBRC 13257.</title>
        <authorList>
            <person name="Katano-Makiyama Y."/>
            <person name="Hosoyama A."/>
            <person name="Hashimoto M."/>
            <person name="Hosoyama Y."/>
            <person name="Noguchi M."/>
            <person name="Tsuchikane K."/>
            <person name="Kimura A."/>
            <person name="Ohji S."/>
            <person name="Ichikawa N."/>
            <person name="Yamazoe A."/>
            <person name="Fujita N."/>
        </authorList>
    </citation>
    <scope>NUCLEOTIDE SEQUENCE [LARGE SCALE GENOMIC DNA]</scope>
    <source>
        <strain evidence="2 3">NBRC 13257</strain>
    </source>
</reference>
<organism evidence="2 3">
    <name type="scientific">Rhizobium rhizogenes NBRC 13257</name>
    <dbReference type="NCBI Taxonomy" id="1220581"/>
    <lineage>
        <taxon>Bacteria</taxon>
        <taxon>Pseudomonadati</taxon>
        <taxon>Pseudomonadota</taxon>
        <taxon>Alphaproteobacteria</taxon>
        <taxon>Hyphomicrobiales</taxon>
        <taxon>Rhizobiaceae</taxon>
        <taxon>Rhizobium/Agrobacterium group</taxon>
        <taxon>Rhizobium</taxon>
    </lineage>
</organism>
<proteinExistence type="predicted"/>
<dbReference type="Proteomes" id="UP000026941">
    <property type="component" value="Unassembled WGS sequence"/>
</dbReference>